<evidence type="ECO:0000256" key="2">
    <source>
        <dbReference type="ARBA" id="ARBA00001974"/>
    </source>
</evidence>
<evidence type="ECO:0000313" key="12">
    <source>
        <dbReference type="EMBL" id="MDE1463038.1"/>
    </source>
</evidence>
<keyword evidence="13" id="KW-1185">Reference proteome</keyword>
<evidence type="ECO:0000256" key="6">
    <source>
        <dbReference type="ARBA" id="ARBA00022532"/>
    </source>
</evidence>
<name>A0ABT5U9I7_9GAMM</name>
<keyword evidence="9" id="KW-0560">Oxidoreductase</keyword>
<keyword evidence="6" id="KW-0816">Tricarboxylic acid cycle</keyword>
<evidence type="ECO:0000256" key="5">
    <source>
        <dbReference type="ARBA" id="ARBA00013026"/>
    </source>
</evidence>
<dbReference type="Pfam" id="PF06039">
    <property type="entry name" value="Mqo"/>
    <property type="match status" value="1"/>
</dbReference>
<dbReference type="EC" id="1.1.5.4" evidence="5"/>
<comment type="similarity">
    <text evidence="4">Belongs to the MQO family.</text>
</comment>
<comment type="pathway">
    <text evidence="3">Carbohydrate metabolism; tricarboxylic acid cycle; oxaloacetate from (S)-malate (quinone route): step 1/1.</text>
</comment>
<dbReference type="PANTHER" id="PTHR43104">
    <property type="entry name" value="L-2-HYDROXYGLUTARATE DEHYDROGENASE, MITOCHONDRIAL"/>
    <property type="match status" value="1"/>
</dbReference>
<dbReference type="Gene3D" id="3.30.9.10">
    <property type="entry name" value="D-Amino Acid Oxidase, subunit A, domain 2"/>
    <property type="match status" value="1"/>
</dbReference>
<dbReference type="EMBL" id="JAPMOU010000016">
    <property type="protein sequence ID" value="MDE1463038.1"/>
    <property type="molecule type" value="Genomic_DNA"/>
</dbReference>
<comment type="cofactor">
    <cofactor evidence="2">
        <name>FAD</name>
        <dbReference type="ChEBI" id="CHEBI:57692"/>
    </cofactor>
</comment>
<reference evidence="12 13" key="1">
    <citation type="submission" date="2022-11" db="EMBL/GenBank/DDBJ databases">
        <title>Spartinivicinus poritis sp. nov., isolated from scleractinian coral Porites lutea.</title>
        <authorList>
            <person name="Zhang G."/>
            <person name="Cai L."/>
            <person name="Wei Q."/>
        </authorList>
    </citation>
    <scope>NUCLEOTIDE SEQUENCE [LARGE SCALE GENOMIC DNA]</scope>
    <source>
        <strain evidence="12 13">A2-2</strain>
    </source>
</reference>
<comment type="caution">
    <text evidence="12">The sequence shown here is derived from an EMBL/GenBank/DDBJ whole genome shotgun (WGS) entry which is preliminary data.</text>
</comment>
<dbReference type="PANTHER" id="PTHR43104:SF2">
    <property type="entry name" value="L-2-HYDROXYGLUTARATE DEHYDROGENASE, MITOCHONDRIAL"/>
    <property type="match status" value="1"/>
</dbReference>
<accession>A0ABT5U9I7</accession>
<keyword evidence="8" id="KW-0274">FAD</keyword>
<comment type="catalytic activity">
    <reaction evidence="1">
        <text>(S)-malate + a quinone = a quinol + oxaloacetate</text>
        <dbReference type="Rhea" id="RHEA:46012"/>
        <dbReference type="ChEBI" id="CHEBI:15589"/>
        <dbReference type="ChEBI" id="CHEBI:16452"/>
        <dbReference type="ChEBI" id="CHEBI:24646"/>
        <dbReference type="ChEBI" id="CHEBI:132124"/>
        <dbReference type="EC" id="1.1.5.4"/>
    </reaction>
</comment>
<evidence type="ECO:0000256" key="7">
    <source>
        <dbReference type="ARBA" id="ARBA00022630"/>
    </source>
</evidence>
<evidence type="ECO:0000256" key="11">
    <source>
        <dbReference type="ARBA" id="ARBA00031550"/>
    </source>
</evidence>
<keyword evidence="7" id="KW-0285">Flavoprotein</keyword>
<dbReference type="Gene3D" id="3.50.50.60">
    <property type="entry name" value="FAD/NAD(P)-binding domain"/>
    <property type="match status" value="1"/>
</dbReference>
<dbReference type="InterPro" id="IPR006231">
    <property type="entry name" value="MQO"/>
</dbReference>
<sequence length="443" mass="49933">MTVKTYDVLIVGGGVSGTALLYELAKFTDLKSICLVEKYHELAQVSSKGSNNSQTIHCGDIETNYTLEKATVVKRAADMVRNYAIKLPEEERDQIIFKYPKMVLGVGEKETTFLRQRYDVFKELFPNLKLLEKEAIAEIEPNVVKINGVERPEALVALAATDEYTAIDFAALSKSFVKQVEKDTDKDIDIRLGTKVTEIKKVGDNHQVVTDRGTFEARFVVVCACGHSLLLAQQMGYGMNFSCMPMAGSFYFTPKVLNGKVYTVQNDKLPFAAIHGDPDVLVPGKTRFGPTALLLPMLERFNYKTIPEFFKVLRLDGAVFKVFWDLFKVKDIRNYILKNILFEVPYLRRRLFLKDARKIVPSLELKDVRFAKGFGGVRPQLIDKEQKQLLMGEAKITKPGIIFNMTPSPGGTSCLDNAEKDIQEIVKHLGCQFDEEAFKKALL</sequence>
<dbReference type="SUPFAM" id="SSF51905">
    <property type="entry name" value="FAD/NAD(P)-binding domain"/>
    <property type="match status" value="1"/>
</dbReference>
<evidence type="ECO:0000313" key="13">
    <source>
        <dbReference type="Proteomes" id="UP001528823"/>
    </source>
</evidence>
<dbReference type="RefSeq" id="WP_274689386.1">
    <property type="nucleotide sequence ID" value="NZ_JAPMOU010000016.1"/>
</dbReference>
<evidence type="ECO:0000256" key="3">
    <source>
        <dbReference type="ARBA" id="ARBA00005012"/>
    </source>
</evidence>
<evidence type="ECO:0000256" key="9">
    <source>
        <dbReference type="ARBA" id="ARBA00023002"/>
    </source>
</evidence>
<dbReference type="InterPro" id="IPR036188">
    <property type="entry name" value="FAD/NAD-bd_sf"/>
</dbReference>
<evidence type="ECO:0000256" key="8">
    <source>
        <dbReference type="ARBA" id="ARBA00022827"/>
    </source>
</evidence>
<proteinExistence type="inferred from homology"/>
<dbReference type="Proteomes" id="UP001528823">
    <property type="component" value="Unassembled WGS sequence"/>
</dbReference>
<gene>
    <name evidence="12" type="ORF">ORQ98_13780</name>
</gene>
<evidence type="ECO:0000256" key="1">
    <source>
        <dbReference type="ARBA" id="ARBA00001139"/>
    </source>
</evidence>
<protein>
    <recommendedName>
        <fullName evidence="5">malate dehydrogenase (quinone)</fullName>
        <ecNumber evidence="5">1.1.5.4</ecNumber>
    </recommendedName>
    <alternativeName>
        <fullName evidence="11">MQO</fullName>
    </alternativeName>
    <alternativeName>
        <fullName evidence="10">Malate dehydrogenase [quinone]</fullName>
    </alternativeName>
</protein>
<organism evidence="12 13">
    <name type="scientific">Spartinivicinus poritis</name>
    <dbReference type="NCBI Taxonomy" id="2994640"/>
    <lineage>
        <taxon>Bacteria</taxon>
        <taxon>Pseudomonadati</taxon>
        <taxon>Pseudomonadota</taxon>
        <taxon>Gammaproteobacteria</taxon>
        <taxon>Oceanospirillales</taxon>
        <taxon>Zooshikellaceae</taxon>
        <taxon>Spartinivicinus</taxon>
    </lineage>
</organism>
<evidence type="ECO:0000256" key="10">
    <source>
        <dbReference type="ARBA" id="ARBA00030660"/>
    </source>
</evidence>
<evidence type="ECO:0000256" key="4">
    <source>
        <dbReference type="ARBA" id="ARBA00006389"/>
    </source>
</evidence>